<keyword evidence="2" id="KW-1185">Reference proteome</keyword>
<dbReference type="GeneID" id="56068493"/>
<proteinExistence type="predicted"/>
<dbReference type="EMBL" id="CP026995">
    <property type="protein sequence ID" value="QLH07406.1"/>
    <property type="molecule type" value="Genomic_DNA"/>
</dbReference>
<dbReference type="AlphaFoldDB" id="A0A7D5M561"/>
<dbReference type="KEGG" id="nue:C5F50_10250"/>
<organism evidence="1 2">
    <name type="scientific">Nitrosopumilus ureiphilus</name>
    <dbReference type="NCBI Taxonomy" id="1470067"/>
    <lineage>
        <taxon>Archaea</taxon>
        <taxon>Nitrososphaerota</taxon>
        <taxon>Nitrososphaeria</taxon>
        <taxon>Nitrosopumilales</taxon>
        <taxon>Nitrosopumilaceae</taxon>
        <taxon>Nitrosopumilus</taxon>
    </lineage>
</organism>
<name>A0A7D5M561_9ARCH</name>
<sequence>MGYLSDKLTEEQLFKLTFDKGKSNDSVQVLKSALSNFEYFTQDQFKKPRLEVLNDLSNEFKKNRDTRAPIILLHRFREWISEDHLEIRTVSGNGAGRPLKAKRGKSQKDYLSLMYLCF</sequence>
<protein>
    <submittedName>
        <fullName evidence="1">Uncharacterized protein</fullName>
    </submittedName>
</protein>
<evidence type="ECO:0000313" key="2">
    <source>
        <dbReference type="Proteomes" id="UP000509478"/>
    </source>
</evidence>
<dbReference type="Proteomes" id="UP000509478">
    <property type="component" value="Chromosome"/>
</dbReference>
<dbReference type="RefSeq" id="WP_179371285.1">
    <property type="nucleotide sequence ID" value="NZ_CP026995.1"/>
</dbReference>
<reference evidence="1 2" key="1">
    <citation type="submission" date="2018-02" db="EMBL/GenBank/DDBJ databases">
        <title>Complete genome of Nitrosopumilus ureaphilus PS0.</title>
        <authorList>
            <person name="Qin W."/>
            <person name="Zheng Y."/>
            <person name="Stahl D.A."/>
        </authorList>
    </citation>
    <scope>NUCLEOTIDE SEQUENCE [LARGE SCALE GENOMIC DNA]</scope>
    <source>
        <strain evidence="1 2">PS0</strain>
    </source>
</reference>
<evidence type="ECO:0000313" key="1">
    <source>
        <dbReference type="EMBL" id="QLH07406.1"/>
    </source>
</evidence>
<accession>A0A7D5M561</accession>
<gene>
    <name evidence="1" type="ORF">C5F50_10250</name>
</gene>